<name>A0A0K2T293_LEPSM</name>
<dbReference type="EMBL" id="HACA01002828">
    <property type="protein sequence ID" value="CDW20189.1"/>
    <property type="molecule type" value="Transcribed_RNA"/>
</dbReference>
<proteinExistence type="predicted"/>
<keyword evidence="1" id="KW-0472">Membrane</keyword>
<keyword evidence="1" id="KW-0812">Transmembrane</keyword>
<reference evidence="2" key="1">
    <citation type="submission" date="2014-05" db="EMBL/GenBank/DDBJ databases">
        <authorList>
            <person name="Chronopoulou M."/>
        </authorList>
    </citation>
    <scope>NUCLEOTIDE SEQUENCE</scope>
    <source>
        <tissue evidence="2">Whole organism</tissue>
    </source>
</reference>
<evidence type="ECO:0000256" key="1">
    <source>
        <dbReference type="SAM" id="Phobius"/>
    </source>
</evidence>
<accession>A0A0K2T293</accession>
<keyword evidence="1" id="KW-1133">Transmembrane helix</keyword>
<protein>
    <submittedName>
        <fullName evidence="2">Uncharacterized protein</fullName>
    </submittedName>
</protein>
<evidence type="ECO:0000313" key="2">
    <source>
        <dbReference type="EMBL" id="CDW20189.1"/>
    </source>
</evidence>
<organism evidence="2">
    <name type="scientific">Lepeophtheirus salmonis</name>
    <name type="common">Salmon louse</name>
    <name type="synonym">Caligus salmonis</name>
    <dbReference type="NCBI Taxonomy" id="72036"/>
    <lineage>
        <taxon>Eukaryota</taxon>
        <taxon>Metazoa</taxon>
        <taxon>Ecdysozoa</taxon>
        <taxon>Arthropoda</taxon>
        <taxon>Crustacea</taxon>
        <taxon>Multicrustacea</taxon>
        <taxon>Hexanauplia</taxon>
        <taxon>Copepoda</taxon>
        <taxon>Siphonostomatoida</taxon>
        <taxon>Caligidae</taxon>
        <taxon>Lepeophtheirus</taxon>
    </lineage>
</organism>
<feature type="transmembrane region" description="Helical" evidence="1">
    <location>
        <begin position="26"/>
        <end position="48"/>
    </location>
</feature>
<sequence>MRYFMYICFGVRIGSQTRLMKSCTPLVSLAASLNLSVWSCLHMLSLIVDVATLKGSPSLFLFG</sequence>
<dbReference type="AlphaFoldDB" id="A0A0K2T293"/>